<keyword evidence="3" id="KW-1185">Reference proteome</keyword>
<dbReference type="EMBL" id="BQYH01000021">
    <property type="protein sequence ID" value="GKU73463.1"/>
    <property type="molecule type" value="Genomic_DNA"/>
</dbReference>
<evidence type="ECO:0000313" key="2">
    <source>
        <dbReference type="EMBL" id="GKU73463.1"/>
    </source>
</evidence>
<evidence type="ECO:0000313" key="3">
    <source>
        <dbReference type="Proteomes" id="UP000245060"/>
    </source>
</evidence>
<sequence length="106" mass="11894">MTPPAGRVTAQVVLRRADANPHYKRAIMSAQYDRATRLRAKAMKIRAELPRVPRLPAPNSADHSTSRWIELIEQVATPGRDRAILYDALTSFDQSMRSSDRAGRPP</sequence>
<comment type="caution">
    <text evidence="2">The sequence shown here is derived from an EMBL/GenBank/DDBJ whole genome shotgun (WGS) entry which is preliminary data.</text>
</comment>
<dbReference type="Proteomes" id="UP001139505">
    <property type="component" value="Unassembled WGS sequence"/>
</dbReference>
<reference evidence="3" key="2">
    <citation type="submission" date="2018-04" db="EMBL/GenBank/DDBJ databases">
        <title>Draft genome sequence of Mycobacterium montefiorense isolated from Japanese black salamander.</title>
        <authorList>
            <person name="Fukano H."/>
            <person name="Yoshida M."/>
            <person name="Shimizu A."/>
            <person name="Iwao H."/>
            <person name="Kurata O."/>
            <person name="Katayama Y."/>
            <person name="Omatsu T."/>
            <person name="Mizutani T."/>
            <person name="Wada S."/>
            <person name="Hoshino Y."/>
        </authorList>
    </citation>
    <scope>NUCLEOTIDE SEQUENCE [LARGE SCALE GENOMIC DNA]</scope>
    <source>
        <strain evidence="3">BS</strain>
    </source>
</reference>
<evidence type="ECO:0000313" key="4">
    <source>
        <dbReference type="Proteomes" id="UP001139505"/>
    </source>
</evidence>
<dbReference type="EMBL" id="BFCH01000017">
    <property type="protein sequence ID" value="GBG37885.1"/>
    <property type="molecule type" value="Genomic_DNA"/>
</dbReference>
<dbReference type="AlphaFoldDB" id="A0AA37UX72"/>
<proteinExistence type="predicted"/>
<dbReference type="Proteomes" id="UP000245060">
    <property type="component" value="Unassembled WGS sequence"/>
</dbReference>
<organism evidence="2 4">
    <name type="scientific">Mycobacterium montefiorense</name>
    <dbReference type="NCBI Taxonomy" id="154654"/>
    <lineage>
        <taxon>Bacteria</taxon>
        <taxon>Bacillati</taxon>
        <taxon>Actinomycetota</taxon>
        <taxon>Actinomycetes</taxon>
        <taxon>Mycobacteriales</taxon>
        <taxon>Mycobacteriaceae</taxon>
        <taxon>Mycobacterium</taxon>
        <taxon>Mycobacterium simiae complex</taxon>
    </lineage>
</organism>
<reference evidence="1" key="1">
    <citation type="journal article" date="2018" name="Genome Announc.">
        <title>Draft Genome Sequence of Mycobacterium montefiorense Isolated from Japanese Black Salamander (Hynobius nigrescens).</title>
        <authorList>
            <person name="Fukano H."/>
            <person name="Yoshida M."/>
            <person name="Shimizu A."/>
            <person name="Iwao H."/>
            <person name="Katayama Y."/>
            <person name="Omatsu T."/>
            <person name="Mizutani T."/>
            <person name="Kurata O."/>
            <person name="Wada S."/>
            <person name="Hoshino Y."/>
        </authorList>
    </citation>
    <scope>NUCLEOTIDE SEQUENCE</scope>
    <source>
        <strain evidence="1">BS</strain>
    </source>
</reference>
<evidence type="ECO:0000313" key="1">
    <source>
        <dbReference type="EMBL" id="GBG37885.1"/>
    </source>
</evidence>
<protein>
    <submittedName>
        <fullName evidence="2">Uncharacterized protein</fullName>
    </submittedName>
</protein>
<reference evidence="2" key="4">
    <citation type="submission" date="2022-04" db="EMBL/GenBank/DDBJ databases">
        <authorList>
            <person name="Komine T."/>
            <person name="Fukano H."/>
            <person name="Wada S."/>
        </authorList>
    </citation>
    <scope>NUCLEOTIDE SEQUENCE</scope>
    <source>
        <strain evidence="2">NJB18185</strain>
    </source>
</reference>
<name>A0AA37UX72_9MYCO</name>
<gene>
    <name evidence="1" type="ORF">MmonteBS_22570</name>
    <name evidence="2" type="ORF">NJB18185_32340</name>
</gene>
<accession>A0AA37UX72</accession>
<reference evidence="2" key="3">
    <citation type="journal article" date="2022" name="Microbiol. Resour. Announc.">
        <title>Draft Genome Sequences of Eight Mycobacterium montefiorense Strains Isolated from Salamanders in Captivity.</title>
        <authorList>
            <person name="Komine T."/>
            <person name="Ihara H."/>
            <person name="Fukano H."/>
            <person name="Hoshino Y."/>
            <person name="Kurata O."/>
            <person name="Wada S."/>
        </authorList>
    </citation>
    <scope>NUCLEOTIDE SEQUENCE</scope>
    <source>
        <strain evidence="2">NJB18185</strain>
    </source>
</reference>